<dbReference type="GO" id="GO:0008270">
    <property type="term" value="F:zinc ion binding"/>
    <property type="evidence" value="ECO:0007669"/>
    <property type="project" value="InterPro"/>
</dbReference>
<dbReference type="PANTHER" id="PTHR47784">
    <property type="entry name" value="STEROL UPTAKE CONTROL PROTEIN 2"/>
    <property type="match status" value="1"/>
</dbReference>
<sequence>MTSSLRKTRRTHQKSRAGCFECKYRKVKCNEARPVCSGCTKWEVRCEYPCARKSESKIKHQKNMAILRRQLSASSDRELTYEGNGSPTSGNSLLPVPAYEPQLNKPIGYFDVNDMHLWHHFIKSTASTLYNPWLTELPHEALHCDYLMHGILATSAVHLAHLHSDQKDKYNLLACQHQDLALGPFQKAFAEMDPENCVNLFAFSTLLHLFSFVSDWAPKSPLPATYQPPSLQSLSQWIFCIRGCSLIVFQARPAIEASPFGRLIDKGKALQRSLEMGALLSPADDESLTRVKDVALDLPETKRITTVEEMEAYEDAIFRLRNLLAGTNEADDPVMRRAATYIWPVWVSETYVRLLAEKKPPALIILAHYCLLLMKAAGVWFLEARLTGLFNCILEELGEEWWSYIEHPMKMFREMYESG</sequence>
<evidence type="ECO:0000256" key="1">
    <source>
        <dbReference type="ARBA" id="ARBA00023242"/>
    </source>
</evidence>
<gene>
    <name evidence="3" type="ORF">LY89DRAFT_158747</name>
</gene>
<keyword evidence="4" id="KW-1185">Reference proteome</keyword>
<dbReference type="SMART" id="SM00066">
    <property type="entry name" value="GAL4"/>
    <property type="match status" value="1"/>
</dbReference>
<dbReference type="InterPro" id="IPR036864">
    <property type="entry name" value="Zn2-C6_fun-type_DNA-bd_sf"/>
</dbReference>
<dbReference type="PROSITE" id="PS50048">
    <property type="entry name" value="ZN2_CY6_FUNGAL_2"/>
    <property type="match status" value="1"/>
</dbReference>
<protein>
    <recommendedName>
        <fullName evidence="2">Zn(2)-C6 fungal-type domain-containing protein</fullName>
    </recommendedName>
</protein>
<feature type="domain" description="Zn(2)-C6 fungal-type" evidence="2">
    <location>
        <begin position="18"/>
        <end position="48"/>
    </location>
</feature>
<dbReference type="GO" id="GO:0001228">
    <property type="term" value="F:DNA-binding transcription activator activity, RNA polymerase II-specific"/>
    <property type="evidence" value="ECO:0007669"/>
    <property type="project" value="TreeGrafter"/>
</dbReference>
<dbReference type="GeneID" id="28815204"/>
<dbReference type="RefSeq" id="XP_018067834.1">
    <property type="nucleotide sequence ID" value="XM_018205478.1"/>
</dbReference>
<dbReference type="InterPro" id="IPR053157">
    <property type="entry name" value="Sterol_Uptake_Regulator"/>
</dbReference>
<keyword evidence="1" id="KW-0539">Nucleus</keyword>
<dbReference type="Pfam" id="PF00172">
    <property type="entry name" value="Zn_clus"/>
    <property type="match status" value="1"/>
</dbReference>
<name>A0A194X0J5_MOLSC</name>
<organism evidence="3 4">
    <name type="scientific">Mollisia scopiformis</name>
    <name type="common">Conifer needle endophyte fungus</name>
    <name type="synonym">Phialocephala scopiformis</name>
    <dbReference type="NCBI Taxonomy" id="149040"/>
    <lineage>
        <taxon>Eukaryota</taxon>
        <taxon>Fungi</taxon>
        <taxon>Dikarya</taxon>
        <taxon>Ascomycota</taxon>
        <taxon>Pezizomycotina</taxon>
        <taxon>Leotiomycetes</taxon>
        <taxon>Helotiales</taxon>
        <taxon>Mollisiaceae</taxon>
        <taxon>Mollisia</taxon>
    </lineage>
</organism>
<evidence type="ECO:0000259" key="2">
    <source>
        <dbReference type="PROSITE" id="PS50048"/>
    </source>
</evidence>
<dbReference type="KEGG" id="psco:LY89DRAFT_158747"/>
<dbReference type="Pfam" id="PF11951">
    <property type="entry name" value="Fungal_trans_2"/>
    <property type="match status" value="1"/>
</dbReference>
<dbReference type="InterPro" id="IPR021858">
    <property type="entry name" value="Fun_TF"/>
</dbReference>
<reference evidence="3 4" key="1">
    <citation type="submission" date="2015-10" db="EMBL/GenBank/DDBJ databases">
        <title>Full genome of DAOMC 229536 Phialocephala scopiformis, a fungal endophyte of spruce producing the potent anti-insectan compound rugulosin.</title>
        <authorList>
            <consortium name="DOE Joint Genome Institute"/>
            <person name="Walker A.K."/>
            <person name="Frasz S.L."/>
            <person name="Seifert K.A."/>
            <person name="Miller J.D."/>
            <person name="Mondo S.J."/>
            <person name="Labutti K."/>
            <person name="Lipzen A."/>
            <person name="Dockter R."/>
            <person name="Kennedy M."/>
            <person name="Grigoriev I.V."/>
            <person name="Spatafora J.W."/>
        </authorList>
    </citation>
    <scope>NUCLEOTIDE SEQUENCE [LARGE SCALE GENOMIC DNA]</scope>
    <source>
        <strain evidence="3 4">CBS 120377</strain>
    </source>
</reference>
<dbReference type="PROSITE" id="PS00463">
    <property type="entry name" value="ZN2_CY6_FUNGAL_1"/>
    <property type="match status" value="1"/>
</dbReference>
<dbReference type="InParanoid" id="A0A194X0J5"/>
<dbReference type="AlphaFoldDB" id="A0A194X0J5"/>
<dbReference type="EMBL" id="KQ947422">
    <property type="protein sequence ID" value="KUJ13479.1"/>
    <property type="molecule type" value="Genomic_DNA"/>
</dbReference>
<proteinExistence type="predicted"/>
<dbReference type="PRINTS" id="PR00755">
    <property type="entry name" value="AFLATOXINBRP"/>
</dbReference>
<dbReference type="OrthoDB" id="5386330at2759"/>
<evidence type="ECO:0000313" key="4">
    <source>
        <dbReference type="Proteomes" id="UP000070700"/>
    </source>
</evidence>
<dbReference type="Gene3D" id="4.10.240.10">
    <property type="entry name" value="Zn(2)-C6 fungal-type DNA-binding domain"/>
    <property type="match status" value="1"/>
</dbReference>
<dbReference type="CDD" id="cd00067">
    <property type="entry name" value="GAL4"/>
    <property type="match status" value="1"/>
</dbReference>
<accession>A0A194X0J5</accession>
<dbReference type="Proteomes" id="UP000070700">
    <property type="component" value="Unassembled WGS sequence"/>
</dbReference>
<dbReference type="InterPro" id="IPR001138">
    <property type="entry name" value="Zn2Cys6_DnaBD"/>
</dbReference>
<dbReference type="SUPFAM" id="SSF57701">
    <property type="entry name" value="Zn2/Cys6 DNA-binding domain"/>
    <property type="match status" value="1"/>
</dbReference>
<dbReference type="PANTHER" id="PTHR47784:SF5">
    <property type="entry name" value="STEROL UPTAKE CONTROL PROTEIN 2"/>
    <property type="match status" value="1"/>
</dbReference>
<evidence type="ECO:0000313" key="3">
    <source>
        <dbReference type="EMBL" id="KUJ13479.1"/>
    </source>
</evidence>